<dbReference type="GO" id="GO:0045292">
    <property type="term" value="P:mRNA cis splicing, via spliceosome"/>
    <property type="evidence" value="ECO:0007669"/>
    <property type="project" value="TreeGrafter"/>
</dbReference>
<proteinExistence type="predicted"/>
<accession>A0A2M7IN52</accession>
<dbReference type="PANTHER" id="PTHR47539:SF1">
    <property type="entry name" value="PENTATRICOPEPTIDE REPEAT-CONTAINING PROTEIN OTP51, CHLOROPLASTIC"/>
    <property type="match status" value="1"/>
</dbReference>
<dbReference type="GO" id="GO:0004519">
    <property type="term" value="F:endonuclease activity"/>
    <property type="evidence" value="ECO:0007669"/>
    <property type="project" value="InterPro"/>
</dbReference>
<dbReference type="Pfam" id="PF03161">
    <property type="entry name" value="LAGLIDADG_2"/>
    <property type="match status" value="1"/>
</dbReference>
<evidence type="ECO:0000259" key="1">
    <source>
        <dbReference type="Pfam" id="PF03161"/>
    </source>
</evidence>
<reference evidence="3" key="1">
    <citation type="submission" date="2017-09" db="EMBL/GenBank/DDBJ databases">
        <title>Depth-based differentiation of microbial function through sediment-hosted aquifers and enrichment of novel symbionts in the deep terrestrial subsurface.</title>
        <authorList>
            <person name="Probst A.J."/>
            <person name="Ladd B."/>
            <person name="Jarett J.K."/>
            <person name="Geller-Mcgrath D.E."/>
            <person name="Sieber C.M.K."/>
            <person name="Emerson J.B."/>
            <person name="Anantharaman K."/>
            <person name="Thomas B.C."/>
            <person name="Malmstrom R."/>
            <person name="Stieglmeier M."/>
            <person name="Klingl A."/>
            <person name="Woyke T."/>
            <person name="Ryan C.M."/>
            <person name="Banfield J.F."/>
        </authorList>
    </citation>
    <scope>NUCLEOTIDE SEQUENCE [LARGE SCALE GENOMIC DNA]</scope>
</reference>
<dbReference type="PANTHER" id="PTHR47539">
    <property type="entry name" value="PENTATRICOPEPTIDE REPEAT-CONTAINING PROTEIN OTP51, CHLOROPLASTIC"/>
    <property type="match status" value="1"/>
</dbReference>
<name>A0A2M7IN52_9BACT</name>
<evidence type="ECO:0000313" key="3">
    <source>
        <dbReference type="Proteomes" id="UP000230837"/>
    </source>
</evidence>
<gene>
    <name evidence="2" type="ORF">COZ82_03495</name>
</gene>
<dbReference type="Gene3D" id="3.10.28.10">
    <property type="entry name" value="Homing endonucleases"/>
    <property type="match status" value="2"/>
</dbReference>
<protein>
    <recommendedName>
        <fullName evidence="1">Homing endonuclease LAGLIDADG domain-containing protein</fullName>
    </recommendedName>
</protein>
<dbReference type="EMBL" id="PFHR01000185">
    <property type="protein sequence ID" value="PIW96717.1"/>
    <property type="molecule type" value="Genomic_DNA"/>
</dbReference>
<comment type="caution">
    <text evidence="2">The sequence shown here is derived from an EMBL/GenBank/DDBJ whole genome shotgun (WGS) entry which is preliminary data.</text>
</comment>
<dbReference type="AlphaFoldDB" id="A0A2M7IN52"/>
<dbReference type="Proteomes" id="UP000230837">
    <property type="component" value="Unassembled WGS sequence"/>
</dbReference>
<dbReference type="GO" id="GO:0000373">
    <property type="term" value="P:Group II intron splicing"/>
    <property type="evidence" value="ECO:0007669"/>
    <property type="project" value="TreeGrafter"/>
</dbReference>
<organism evidence="2 3">
    <name type="scientific">Candidatus Kaiserbacteria bacterium CG_4_8_14_3_um_filter_38_9</name>
    <dbReference type="NCBI Taxonomy" id="1974599"/>
    <lineage>
        <taxon>Bacteria</taxon>
        <taxon>Candidatus Kaiseribacteriota</taxon>
    </lineage>
</organism>
<evidence type="ECO:0000313" key="2">
    <source>
        <dbReference type="EMBL" id="PIW96717.1"/>
    </source>
</evidence>
<dbReference type="SUPFAM" id="SSF55608">
    <property type="entry name" value="Homing endonucleases"/>
    <property type="match status" value="1"/>
</dbReference>
<dbReference type="InterPro" id="IPR004860">
    <property type="entry name" value="LAGLIDADG_dom"/>
</dbReference>
<dbReference type="InterPro" id="IPR027434">
    <property type="entry name" value="Homing_endonucl"/>
</dbReference>
<dbReference type="GO" id="GO:0048564">
    <property type="term" value="P:photosystem I assembly"/>
    <property type="evidence" value="ECO:0007669"/>
    <property type="project" value="TreeGrafter"/>
</dbReference>
<sequence length="203" mass="23809">MEIKTDNTLTKNQQEILVGLLLGDGHLETRNNGRTYRLKVEHSDEQSDYTEWLFQIFKNLCGQTELYRRVRSDGRVSVGFTTRTIGDFCFYSQQFYVGKKKRIPPLIHKLLTPQTVAIWFMDDGSRKSKNHRTYNIHTLGYTKFDLEFVRDKLLTTLGISTRLHAQRNNTWRLYIGSSTADTFTQMIKPFVEKFPSMQKKLVN</sequence>
<dbReference type="InterPro" id="IPR052500">
    <property type="entry name" value="Chloro/Mito_RNA_Process"/>
</dbReference>
<feature type="domain" description="Homing endonuclease LAGLIDADG" evidence="1">
    <location>
        <begin position="15"/>
        <end position="183"/>
    </location>
</feature>